<evidence type="ECO:0000313" key="3">
    <source>
        <dbReference type="Proteomes" id="UP000470470"/>
    </source>
</evidence>
<dbReference type="SMART" id="SM00418">
    <property type="entry name" value="HTH_ARSR"/>
    <property type="match status" value="1"/>
</dbReference>
<dbReference type="EMBL" id="JAAGWK010000031">
    <property type="protein sequence ID" value="NEL56248.1"/>
    <property type="molecule type" value="Genomic_DNA"/>
</dbReference>
<dbReference type="CDD" id="cd00090">
    <property type="entry name" value="HTH_ARSR"/>
    <property type="match status" value="1"/>
</dbReference>
<dbReference type="InterPro" id="IPR036388">
    <property type="entry name" value="WH-like_DNA-bd_sf"/>
</dbReference>
<dbReference type="Gene3D" id="1.10.10.10">
    <property type="entry name" value="Winged helix-like DNA-binding domain superfamily/Winged helix DNA-binding domain"/>
    <property type="match status" value="1"/>
</dbReference>
<accession>A0A7K3WID7</accession>
<dbReference type="SUPFAM" id="SSF46785">
    <property type="entry name" value="Winged helix' DNA-binding domain"/>
    <property type="match status" value="1"/>
</dbReference>
<dbReference type="AlphaFoldDB" id="A0A7K3WID7"/>
<keyword evidence="3" id="KW-1185">Reference proteome</keyword>
<dbReference type="InterPro" id="IPR011991">
    <property type="entry name" value="ArsR-like_HTH"/>
</dbReference>
<evidence type="ECO:0000259" key="1">
    <source>
        <dbReference type="SMART" id="SM00418"/>
    </source>
</evidence>
<dbReference type="GO" id="GO:0003700">
    <property type="term" value="F:DNA-binding transcription factor activity"/>
    <property type="evidence" value="ECO:0007669"/>
    <property type="project" value="InterPro"/>
</dbReference>
<dbReference type="InterPro" id="IPR036390">
    <property type="entry name" value="WH_DNA-bd_sf"/>
</dbReference>
<protein>
    <submittedName>
        <fullName evidence="2">Winged helix-turn-helix transcriptional regulator</fullName>
    </submittedName>
</protein>
<organism evidence="2 3">
    <name type="scientific">Goekera deserti</name>
    <dbReference type="NCBI Taxonomy" id="2497753"/>
    <lineage>
        <taxon>Bacteria</taxon>
        <taxon>Bacillati</taxon>
        <taxon>Actinomycetota</taxon>
        <taxon>Actinomycetes</taxon>
        <taxon>Geodermatophilales</taxon>
        <taxon>Geodermatophilaceae</taxon>
        <taxon>Goekera</taxon>
    </lineage>
</organism>
<dbReference type="RefSeq" id="WP_152727470.1">
    <property type="nucleotide sequence ID" value="NZ_JAABOZ010000001.1"/>
</dbReference>
<dbReference type="Pfam" id="PF12840">
    <property type="entry name" value="HTH_20"/>
    <property type="match status" value="1"/>
</dbReference>
<dbReference type="Proteomes" id="UP000470470">
    <property type="component" value="Unassembled WGS sequence"/>
</dbReference>
<feature type="domain" description="HTH arsR-type" evidence="1">
    <location>
        <begin position="16"/>
        <end position="97"/>
    </location>
</feature>
<reference evidence="2 3" key="1">
    <citation type="submission" date="2020-02" db="EMBL/GenBank/DDBJ databases">
        <title>The whole genome sequence of CPCC 205119.</title>
        <authorList>
            <person name="Jiang Z."/>
        </authorList>
    </citation>
    <scope>NUCLEOTIDE SEQUENCE [LARGE SCALE GENOMIC DNA]</scope>
    <source>
        <strain evidence="2 3">CPCC 205119</strain>
    </source>
</reference>
<proteinExistence type="predicted"/>
<comment type="caution">
    <text evidence="2">The sequence shown here is derived from an EMBL/GenBank/DDBJ whole genome shotgun (WGS) entry which is preliminary data.</text>
</comment>
<sequence>MTSRQQPPPRGVPGGEALAALAVPARFAILSHLLDVGPRTASECAEVVGESPSNCSWHLRALARVGLVERADPDSTDGRRRPWRATAVGFDFSAAGDPAGAVAAAALEGVADRHAEELLRRYLEQRRHLPAEWTDREGSHRYTLAVTPAELDELLASLDALIRPFVGRIRTDVPADAALVHLGLRAFLHPDAARPGR</sequence>
<name>A0A7K3WID7_9ACTN</name>
<gene>
    <name evidence="2" type="ORF">G1H19_19930</name>
</gene>
<evidence type="ECO:0000313" key="2">
    <source>
        <dbReference type="EMBL" id="NEL56248.1"/>
    </source>
</evidence>
<dbReference type="InterPro" id="IPR001845">
    <property type="entry name" value="HTH_ArsR_DNA-bd_dom"/>
</dbReference>